<comment type="caution">
    <text evidence="6">The sequence shown here is derived from an EMBL/GenBank/DDBJ whole genome shotgun (WGS) entry which is preliminary data.</text>
</comment>
<gene>
    <name evidence="6" type="ORF">DFR58_10665</name>
</gene>
<dbReference type="SUPFAM" id="SSF54862">
    <property type="entry name" value="4Fe-4S ferredoxins"/>
    <property type="match status" value="1"/>
</dbReference>
<dbReference type="PROSITE" id="PS51379">
    <property type="entry name" value="4FE4S_FER_2"/>
    <property type="match status" value="2"/>
</dbReference>
<proteinExistence type="predicted"/>
<evidence type="ECO:0000256" key="2">
    <source>
        <dbReference type="ARBA" id="ARBA00022723"/>
    </source>
</evidence>
<dbReference type="InterPro" id="IPR017896">
    <property type="entry name" value="4Fe4S_Fe-S-bd"/>
</dbReference>
<keyword evidence="7" id="KW-1185">Reference proteome</keyword>
<dbReference type="AlphaFoldDB" id="A0A369BBQ3"/>
<feature type="domain" description="4Fe-4S ferredoxin-type" evidence="5">
    <location>
        <begin position="36"/>
        <end position="66"/>
    </location>
</feature>
<evidence type="ECO:0000313" key="6">
    <source>
        <dbReference type="EMBL" id="RCX17897.1"/>
    </source>
</evidence>
<organism evidence="6 7">
    <name type="scientific">Anaerobacterium chartisolvens</name>
    <dbReference type="NCBI Taxonomy" id="1297424"/>
    <lineage>
        <taxon>Bacteria</taxon>
        <taxon>Bacillati</taxon>
        <taxon>Bacillota</taxon>
        <taxon>Clostridia</taxon>
        <taxon>Eubacteriales</taxon>
        <taxon>Oscillospiraceae</taxon>
        <taxon>Anaerobacterium</taxon>
    </lineage>
</organism>
<dbReference type="EMBL" id="QPJT01000006">
    <property type="protein sequence ID" value="RCX17897.1"/>
    <property type="molecule type" value="Genomic_DNA"/>
</dbReference>
<dbReference type="PANTHER" id="PTHR43687:SF1">
    <property type="entry name" value="FERREDOXIN III"/>
    <property type="match status" value="1"/>
</dbReference>
<keyword evidence="2" id="KW-0479">Metal-binding</keyword>
<evidence type="ECO:0000313" key="7">
    <source>
        <dbReference type="Proteomes" id="UP000253034"/>
    </source>
</evidence>
<evidence type="ECO:0000256" key="4">
    <source>
        <dbReference type="ARBA" id="ARBA00023014"/>
    </source>
</evidence>
<feature type="domain" description="4Fe-4S ferredoxin-type" evidence="5">
    <location>
        <begin position="5"/>
        <end position="34"/>
    </location>
</feature>
<dbReference type="PANTHER" id="PTHR43687">
    <property type="entry name" value="ADENYLYLSULFATE REDUCTASE, BETA SUBUNIT"/>
    <property type="match status" value="1"/>
</dbReference>
<keyword evidence="1" id="KW-0004">4Fe-4S</keyword>
<evidence type="ECO:0000259" key="5">
    <source>
        <dbReference type="PROSITE" id="PS51379"/>
    </source>
</evidence>
<keyword evidence="4" id="KW-0411">Iron-sulfur</keyword>
<sequence length="86" mass="9086">MSKIWYPVIDYEKCIECGACTEKCKHGVYDLKKAPVPVVVMPEGCIQGCHGCGNLCPSEAISYVGEARQGSESCGCSCGDENGGCC</sequence>
<dbReference type="GO" id="GO:0046872">
    <property type="term" value="F:metal ion binding"/>
    <property type="evidence" value="ECO:0007669"/>
    <property type="project" value="UniProtKB-KW"/>
</dbReference>
<dbReference type="GO" id="GO:0051539">
    <property type="term" value="F:4 iron, 4 sulfur cluster binding"/>
    <property type="evidence" value="ECO:0007669"/>
    <property type="project" value="UniProtKB-KW"/>
</dbReference>
<dbReference type="Proteomes" id="UP000253034">
    <property type="component" value="Unassembled WGS sequence"/>
</dbReference>
<accession>A0A369BBQ3</accession>
<evidence type="ECO:0000256" key="1">
    <source>
        <dbReference type="ARBA" id="ARBA00022485"/>
    </source>
</evidence>
<dbReference type="InterPro" id="IPR050572">
    <property type="entry name" value="Fe-S_Ferredoxin"/>
</dbReference>
<evidence type="ECO:0000256" key="3">
    <source>
        <dbReference type="ARBA" id="ARBA00023004"/>
    </source>
</evidence>
<keyword evidence="3" id="KW-0408">Iron</keyword>
<reference evidence="6 7" key="1">
    <citation type="submission" date="2018-07" db="EMBL/GenBank/DDBJ databases">
        <title>Genomic Encyclopedia of Type Strains, Phase IV (KMG-IV): sequencing the most valuable type-strain genomes for metagenomic binning, comparative biology and taxonomic classification.</title>
        <authorList>
            <person name="Goeker M."/>
        </authorList>
    </citation>
    <scope>NUCLEOTIDE SEQUENCE [LARGE SCALE GENOMIC DNA]</scope>
    <source>
        <strain evidence="6 7">DSM 27016</strain>
    </source>
</reference>
<dbReference type="OrthoDB" id="9813995at2"/>
<protein>
    <submittedName>
        <fullName evidence="6">4Fe-4S binding protein</fullName>
    </submittedName>
</protein>
<dbReference type="Gene3D" id="3.30.70.20">
    <property type="match status" value="1"/>
</dbReference>
<dbReference type="Pfam" id="PF13237">
    <property type="entry name" value="Fer4_10"/>
    <property type="match status" value="1"/>
</dbReference>
<dbReference type="RefSeq" id="WP_114297045.1">
    <property type="nucleotide sequence ID" value="NZ_QPJT01000006.1"/>
</dbReference>
<name>A0A369BBQ3_9FIRM</name>